<comment type="caution">
    <text evidence="2">The sequence shown here is derived from an EMBL/GenBank/DDBJ whole genome shotgun (WGS) entry which is preliminary data.</text>
</comment>
<dbReference type="Proteomes" id="UP000824998">
    <property type="component" value="Unassembled WGS sequence"/>
</dbReference>
<evidence type="ECO:0000313" key="2">
    <source>
        <dbReference type="EMBL" id="KAG9236633.1"/>
    </source>
</evidence>
<feature type="transmembrane region" description="Helical" evidence="1">
    <location>
        <begin position="66"/>
        <end position="86"/>
    </location>
</feature>
<accession>A0A9P7YMR8</accession>
<dbReference type="AlphaFoldDB" id="A0A9P7YMR8"/>
<name>A0A9P7YMR8_9HELO</name>
<dbReference type="EMBL" id="MU251403">
    <property type="protein sequence ID" value="KAG9236633.1"/>
    <property type="molecule type" value="Genomic_DNA"/>
</dbReference>
<keyword evidence="1" id="KW-0472">Membrane</keyword>
<evidence type="ECO:0000256" key="1">
    <source>
        <dbReference type="SAM" id="Phobius"/>
    </source>
</evidence>
<proteinExistence type="predicted"/>
<reference evidence="2" key="1">
    <citation type="journal article" date="2021" name="IMA Fungus">
        <title>Genomic characterization of three marine fungi, including Emericellopsis atlantica sp. nov. with signatures of a generalist lifestyle and marine biomass degradation.</title>
        <authorList>
            <person name="Hagestad O.C."/>
            <person name="Hou L."/>
            <person name="Andersen J.H."/>
            <person name="Hansen E.H."/>
            <person name="Altermark B."/>
            <person name="Li C."/>
            <person name="Kuhnert E."/>
            <person name="Cox R.J."/>
            <person name="Crous P.W."/>
            <person name="Spatafora J.W."/>
            <person name="Lail K."/>
            <person name="Amirebrahimi M."/>
            <person name="Lipzen A."/>
            <person name="Pangilinan J."/>
            <person name="Andreopoulos W."/>
            <person name="Hayes R.D."/>
            <person name="Ng V."/>
            <person name="Grigoriev I.V."/>
            <person name="Jackson S.A."/>
            <person name="Sutton T.D.S."/>
            <person name="Dobson A.D.W."/>
            <person name="Rama T."/>
        </authorList>
    </citation>
    <scope>NUCLEOTIDE SEQUENCE</scope>
    <source>
        <strain evidence="2">TRa018bII</strain>
    </source>
</reference>
<feature type="transmembrane region" description="Helical" evidence="1">
    <location>
        <begin position="117"/>
        <end position="141"/>
    </location>
</feature>
<keyword evidence="3" id="KW-1185">Reference proteome</keyword>
<protein>
    <submittedName>
        <fullName evidence="2">Uncharacterized protein</fullName>
    </submittedName>
</protein>
<gene>
    <name evidence="2" type="ORF">BJ875DRAFT_215772</name>
</gene>
<keyword evidence="1" id="KW-0812">Transmembrane</keyword>
<organism evidence="2 3">
    <name type="scientific">Amylocarpus encephaloides</name>
    <dbReference type="NCBI Taxonomy" id="45428"/>
    <lineage>
        <taxon>Eukaryota</taxon>
        <taxon>Fungi</taxon>
        <taxon>Dikarya</taxon>
        <taxon>Ascomycota</taxon>
        <taxon>Pezizomycotina</taxon>
        <taxon>Leotiomycetes</taxon>
        <taxon>Helotiales</taxon>
        <taxon>Helotiales incertae sedis</taxon>
        <taxon>Amylocarpus</taxon>
    </lineage>
</organism>
<keyword evidence="1" id="KW-1133">Transmembrane helix</keyword>
<evidence type="ECO:0000313" key="3">
    <source>
        <dbReference type="Proteomes" id="UP000824998"/>
    </source>
</evidence>
<sequence length="261" mass="29287">MYIVLFGRTYFCEHVSCNAGVRCLLLAPVESLIEVLQLHRHGISSILGQARLVLALWHHVLVTQRIVRAVLGIVECWVIFKGWVILKGFGLMSRGNLNFTFALQCLDFFLVGGPRDVLALVVAWWCLCCLIGIRSLITSILGRGIVQHRNRSLSFVSNTWWSLTRGSLTCHTEYHGIGGRSGLVVCLTGECGDVQTCHLETPRHSRGVLIYRTQWKTSLHVIIFQGRHKITTWRGSTPWQNSMEVQQPGVDKASGETKPLV</sequence>